<feature type="domain" description="DUF6590" evidence="2">
    <location>
        <begin position="371"/>
        <end position="521"/>
    </location>
</feature>
<feature type="region of interest" description="Disordered" evidence="1">
    <location>
        <begin position="52"/>
        <end position="268"/>
    </location>
</feature>
<protein>
    <recommendedName>
        <fullName evidence="2">DUF6590 domain-containing protein</fullName>
    </recommendedName>
</protein>
<accession>A0AAN6Q9Q5</accession>
<feature type="compositionally biased region" description="Acidic residues" evidence="1">
    <location>
        <begin position="241"/>
        <end position="250"/>
    </location>
</feature>
<dbReference type="Pfam" id="PF20233">
    <property type="entry name" value="DUF6590"/>
    <property type="match status" value="1"/>
</dbReference>
<evidence type="ECO:0000256" key="1">
    <source>
        <dbReference type="SAM" id="MobiDB-lite"/>
    </source>
</evidence>
<reference evidence="3" key="2">
    <citation type="submission" date="2023-05" db="EMBL/GenBank/DDBJ databases">
        <authorList>
            <consortium name="Lawrence Berkeley National Laboratory"/>
            <person name="Steindorff A."/>
            <person name="Hensen N."/>
            <person name="Bonometti L."/>
            <person name="Westerberg I."/>
            <person name="Brannstrom I.O."/>
            <person name="Guillou S."/>
            <person name="Cros-Aarteil S."/>
            <person name="Calhoun S."/>
            <person name="Haridas S."/>
            <person name="Kuo A."/>
            <person name="Mondo S."/>
            <person name="Pangilinan J."/>
            <person name="Riley R."/>
            <person name="Labutti K."/>
            <person name="Andreopoulos B."/>
            <person name="Lipzen A."/>
            <person name="Chen C."/>
            <person name="Yanf M."/>
            <person name="Daum C."/>
            <person name="Ng V."/>
            <person name="Clum A."/>
            <person name="Ohm R."/>
            <person name="Martin F."/>
            <person name="Silar P."/>
            <person name="Natvig D."/>
            <person name="Lalanne C."/>
            <person name="Gautier V."/>
            <person name="Ament-Velasquez S.L."/>
            <person name="Kruys A."/>
            <person name="Hutchinson M.I."/>
            <person name="Powell A.J."/>
            <person name="Barry K."/>
            <person name="Miller A.N."/>
            <person name="Grigoriev I.V."/>
            <person name="Debuchy R."/>
            <person name="Gladieux P."/>
            <person name="Thoren M.H."/>
            <person name="Johannesson H."/>
        </authorList>
    </citation>
    <scope>NUCLEOTIDE SEQUENCE</scope>
    <source>
        <strain evidence="3">CBS 757.83</strain>
    </source>
</reference>
<gene>
    <name evidence="3" type="ORF">N658DRAFT_189314</name>
</gene>
<feature type="compositionally biased region" description="Low complexity" evidence="1">
    <location>
        <begin position="78"/>
        <end position="100"/>
    </location>
</feature>
<evidence type="ECO:0000313" key="3">
    <source>
        <dbReference type="EMBL" id="KAK4104794.1"/>
    </source>
</evidence>
<feature type="region of interest" description="Disordered" evidence="1">
    <location>
        <begin position="286"/>
        <end position="357"/>
    </location>
</feature>
<name>A0AAN6Q9Q5_9PEZI</name>
<proteinExistence type="predicted"/>
<dbReference type="Proteomes" id="UP001305647">
    <property type="component" value="Unassembled WGS sequence"/>
</dbReference>
<evidence type="ECO:0000259" key="2">
    <source>
        <dbReference type="Pfam" id="PF20233"/>
    </source>
</evidence>
<comment type="caution">
    <text evidence="3">The sequence shown here is derived from an EMBL/GenBank/DDBJ whole genome shotgun (WGS) entry which is preliminary data.</text>
</comment>
<dbReference type="InterPro" id="IPR046497">
    <property type="entry name" value="DUF6590"/>
</dbReference>
<keyword evidence="4" id="KW-1185">Reference proteome</keyword>
<reference evidence="3" key="1">
    <citation type="journal article" date="2023" name="Mol. Phylogenet. Evol.">
        <title>Genome-scale phylogeny and comparative genomics of the fungal order Sordariales.</title>
        <authorList>
            <person name="Hensen N."/>
            <person name="Bonometti L."/>
            <person name="Westerberg I."/>
            <person name="Brannstrom I.O."/>
            <person name="Guillou S."/>
            <person name="Cros-Aarteil S."/>
            <person name="Calhoun S."/>
            <person name="Haridas S."/>
            <person name="Kuo A."/>
            <person name="Mondo S."/>
            <person name="Pangilinan J."/>
            <person name="Riley R."/>
            <person name="LaButti K."/>
            <person name="Andreopoulos B."/>
            <person name="Lipzen A."/>
            <person name="Chen C."/>
            <person name="Yan M."/>
            <person name="Daum C."/>
            <person name="Ng V."/>
            <person name="Clum A."/>
            <person name="Steindorff A."/>
            <person name="Ohm R.A."/>
            <person name="Martin F."/>
            <person name="Silar P."/>
            <person name="Natvig D.O."/>
            <person name="Lalanne C."/>
            <person name="Gautier V."/>
            <person name="Ament-Velasquez S.L."/>
            <person name="Kruys A."/>
            <person name="Hutchinson M.I."/>
            <person name="Powell A.J."/>
            <person name="Barry K."/>
            <person name="Miller A.N."/>
            <person name="Grigoriev I.V."/>
            <person name="Debuchy R."/>
            <person name="Gladieux P."/>
            <person name="Hiltunen Thoren M."/>
            <person name="Johannesson H."/>
        </authorList>
    </citation>
    <scope>NUCLEOTIDE SEQUENCE</scope>
    <source>
        <strain evidence="3">CBS 757.83</strain>
    </source>
</reference>
<dbReference type="AlphaFoldDB" id="A0AAN6Q9Q5"/>
<sequence>MNPIPWGQWTEWSWDASQARWWRARQDNFGNIQYDFQTPRGNTDDLAASLSSVNLEDDPGASYSHEGAYVHDSGNPAGGSADAAVHASSSASFASAQPSFGGKGKSKVKSKHKKDAPKDNLSKHSSKKQPKFPVKNETDPTTGSQEPQDPFYRRPEGPLGSEHLSAASTAAFTEPQLFSDSAYGSSPHDPSFAPAFTQSPDEDQSYDQASTVTSSLEDPERRTRRGRTSDHGTVYPSSSVAEDEPTEDQAPDYYSETTQDPRTHDISGSQLQNAALDADPYLTGSLGASYPRGESSAMAAAAQNPLTHDDDDDALKTGGGRETPRGYREQTTVAAAPDDSYYQAGNTPGGQELHPQAGAHDGSLYVLEHSSKFRPGMIFKIMWCEPLGAGAHNKSIVAPTNHVRYQQDGRTFYQGLRRFIVVANDEGHCTCVPILTYERQGCNKRGVKPAKHGIIYQAGRTPRMLAGEPRLGFDPVRVHLAENSEKLSKESRVNYAKLTTVEHNFPVYFIGYVNSDDFRDIVRPAVDYCWAKKRRHD</sequence>
<dbReference type="EMBL" id="MU863626">
    <property type="protein sequence ID" value="KAK4104794.1"/>
    <property type="molecule type" value="Genomic_DNA"/>
</dbReference>
<feature type="compositionally biased region" description="Basic residues" evidence="1">
    <location>
        <begin position="104"/>
        <end position="115"/>
    </location>
</feature>
<organism evidence="3 4">
    <name type="scientific">Parathielavia hyrcaniae</name>
    <dbReference type="NCBI Taxonomy" id="113614"/>
    <lineage>
        <taxon>Eukaryota</taxon>
        <taxon>Fungi</taxon>
        <taxon>Dikarya</taxon>
        <taxon>Ascomycota</taxon>
        <taxon>Pezizomycotina</taxon>
        <taxon>Sordariomycetes</taxon>
        <taxon>Sordariomycetidae</taxon>
        <taxon>Sordariales</taxon>
        <taxon>Chaetomiaceae</taxon>
        <taxon>Parathielavia</taxon>
    </lineage>
</organism>
<feature type="compositionally biased region" description="Polar residues" evidence="1">
    <location>
        <begin position="206"/>
        <end position="216"/>
    </location>
</feature>
<evidence type="ECO:0000313" key="4">
    <source>
        <dbReference type="Proteomes" id="UP001305647"/>
    </source>
</evidence>
<dbReference type="PANTHER" id="PTHR35391">
    <property type="entry name" value="C2H2-TYPE DOMAIN-CONTAINING PROTEIN-RELATED"/>
    <property type="match status" value="1"/>
</dbReference>
<dbReference type="PANTHER" id="PTHR35391:SF5">
    <property type="entry name" value="DUF6590 DOMAIN-CONTAINING PROTEIN"/>
    <property type="match status" value="1"/>
</dbReference>
<feature type="compositionally biased region" description="Polar residues" evidence="1">
    <location>
        <begin position="166"/>
        <end position="184"/>
    </location>
</feature>